<evidence type="ECO:0000259" key="4">
    <source>
        <dbReference type="Pfam" id="PF07687"/>
    </source>
</evidence>
<gene>
    <name evidence="5" type="ORF">CFRA_04410</name>
</gene>
<dbReference type="InterPro" id="IPR002933">
    <property type="entry name" value="Peptidase_M20"/>
</dbReference>
<dbReference type="STRING" id="1437875.CFRA_04410"/>
<evidence type="ECO:0000313" key="5">
    <source>
        <dbReference type="EMBL" id="APT88633.1"/>
    </source>
</evidence>
<dbReference type="GO" id="GO:0046872">
    <property type="term" value="F:metal ion binding"/>
    <property type="evidence" value="ECO:0007669"/>
    <property type="project" value="UniProtKB-KW"/>
</dbReference>
<reference evidence="5 6" key="1">
    <citation type="submission" date="2014-08" db="EMBL/GenBank/DDBJ databases">
        <title>Complete genome sequence of Corynebacterium frankenforstense ST18(T) (=DSM 45800(T)), isolated from raw cow milk.</title>
        <authorList>
            <person name="Ruckert C."/>
            <person name="Albersmeier A."/>
            <person name="Winkler A."/>
            <person name="Lipski A."/>
            <person name="Kalinowski J."/>
        </authorList>
    </citation>
    <scope>NUCLEOTIDE SEQUENCE [LARGE SCALE GENOMIC DNA]</scope>
    <source>
        <strain evidence="5 6">ST18</strain>
    </source>
</reference>
<dbReference type="GO" id="GO:0008777">
    <property type="term" value="F:acetylornithine deacetylase activity"/>
    <property type="evidence" value="ECO:0007669"/>
    <property type="project" value="TreeGrafter"/>
</dbReference>
<keyword evidence="6" id="KW-1185">Reference proteome</keyword>
<keyword evidence="2 5" id="KW-0378">Hydrolase</keyword>
<dbReference type="KEGG" id="cfk:CFRA_04410"/>
<keyword evidence="1" id="KW-0479">Metal-binding</keyword>
<dbReference type="PANTHER" id="PTHR43808">
    <property type="entry name" value="ACETYLORNITHINE DEACETYLASE"/>
    <property type="match status" value="1"/>
</dbReference>
<dbReference type="EC" id="3.5.1.18" evidence="3"/>
<proteinExistence type="predicted"/>
<dbReference type="InterPro" id="IPR010174">
    <property type="entry name" value="Succinyl-DAP_deSuclase_DapE"/>
</dbReference>
<dbReference type="InterPro" id="IPR036264">
    <property type="entry name" value="Bact_exopeptidase_dim_dom"/>
</dbReference>
<dbReference type="AlphaFoldDB" id="A0A1L7CS12"/>
<accession>A0A1L7CS12</accession>
<evidence type="ECO:0000313" key="6">
    <source>
        <dbReference type="Proteomes" id="UP000185434"/>
    </source>
</evidence>
<dbReference type="GO" id="GO:0009089">
    <property type="term" value="P:lysine biosynthetic process via diaminopimelate"/>
    <property type="evidence" value="ECO:0007669"/>
    <property type="project" value="UniProtKB-UniRule"/>
</dbReference>
<dbReference type="GO" id="GO:0009014">
    <property type="term" value="F:succinyl-diaminopimelate desuccinylase activity"/>
    <property type="evidence" value="ECO:0007669"/>
    <property type="project" value="UniProtKB-UniRule"/>
</dbReference>
<dbReference type="Proteomes" id="UP000185434">
    <property type="component" value="Chromosome"/>
</dbReference>
<dbReference type="InterPro" id="IPR050072">
    <property type="entry name" value="Peptidase_M20A"/>
</dbReference>
<dbReference type="NCBIfam" id="TIGR01900">
    <property type="entry name" value="dapE-gram_pos"/>
    <property type="match status" value="1"/>
</dbReference>
<dbReference type="EMBL" id="CP009247">
    <property type="protein sequence ID" value="APT88633.1"/>
    <property type="molecule type" value="Genomic_DNA"/>
</dbReference>
<name>A0A1L7CS12_9CORY</name>
<dbReference type="Gene3D" id="3.40.630.10">
    <property type="entry name" value="Zn peptidases"/>
    <property type="match status" value="1"/>
</dbReference>
<dbReference type="Pfam" id="PF01546">
    <property type="entry name" value="Peptidase_M20"/>
    <property type="match status" value="1"/>
</dbReference>
<dbReference type="PANTHER" id="PTHR43808:SF31">
    <property type="entry name" value="N-ACETYL-L-CITRULLINE DEACETYLASE"/>
    <property type="match status" value="1"/>
</dbReference>
<dbReference type="Gene3D" id="3.30.70.360">
    <property type="match status" value="1"/>
</dbReference>
<sequence>MTGLLIDIESPSHHEGAIADAVEAVLRGLDGVSVERTGDGGNTLVARTDRGLSQRVVLAGHLDTVPLADNTPHRLADGVLHGCGSVDMKSGLAVYLSAFARLAAHPDLARDMTFIAYEGEEVATEYNGLGHVERDHPEWLAGDVALLGEPTGGMIEAGCQGSIRVICTARGTRAHSARAWLGDNAVHRLVPLLARVADYTPRDRVDVDGCIYREGLNVVRLEAGVANNTIPDEAVCAVNFRFAPDRTADEAMAHLREVLGEHEGVDITVDDVAPPAAPGLNAPAAAELVDALGGRVRAKYGWTDVARFAELGVPAVNLGCGDPGQAHKPEEHCPVEHITQLAAALDGYLLGGERA</sequence>
<dbReference type="InterPro" id="IPR011650">
    <property type="entry name" value="Peptidase_M20_dimer"/>
</dbReference>
<dbReference type="GO" id="GO:0006526">
    <property type="term" value="P:L-arginine biosynthetic process"/>
    <property type="evidence" value="ECO:0007669"/>
    <property type="project" value="TreeGrafter"/>
</dbReference>
<evidence type="ECO:0000256" key="1">
    <source>
        <dbReference type="ARBA" id="ARBA00022723"/>
    </source>
</evidence>
<feature type="domain" description="Peptidase M20 dimerisation" evidence="4">
    <location>
        <begin position="160"/>
        <end position="263"/>
    </location>
</feature>
<protein>
    <recommendedName>
        <fullName evidence="3">Succinyl-diaminopimelate desuccinylase</fullName>
        <ecNumber evidence="3">3.5.1.18</ecNumber>
    </recommendedName>
</protein>
<organism evidence="5 6">
    <name type="scientific">Corynebacterium frankenforstense DSM 45800</name>
    <dbReference type="NCBI Taxonomy" id="1437875"/>
    <lineage>
        <taxon>Bacteria</taxon>
        <taxon>Bacillati</taxon>
        <taxon>Actinomycetota</taxon>
        <taxon>Actinomycetes</taxon>
        <taxon>Mycobacteriales</taxon>
        <taxon>Corynebacteriaceae</taxon>
        <taxon>Corynebacterium</taxon>
    </lineage>
</organism>
<evidence type="ECO:0000256" key="2">
    <source>
        <dbReference type="ARBA" id="ARBA00022801"/>
    </source>
</evidence>
<dbReference type="Pfam" id="PF07687">
    <property type="entry name" value="M20_dimer"/>
    <property type="match status" value="1"/>
</dbReference>
<evidence type="ECO:0000256" key="3">
    <source>
        <dbReference type="NCBIfam" id="TIGR01900"/>
    </source>
</evidence>
<dbReference type="SUPFAM" id="SSF55031">
    <property type="entry name" value="Bacterial exopeptidase dimerisation domain"/>
    <property type="match status" value="1"/>
</dbReference>
<dbReference type="SUPFAM" id="SSF53187">
    <property type="entry name" value="Zn-dependent exopeptidases"/>
    <property type="match status" value="1"/>
</dbReference>